<comment type="similarity">
    <text evidence="8">Belongs to the TRAF3IP1 family.</text>
</comment>
<dbReference type="PANTHER" id="PTHR31363:SF0">
    <property type="entry name" value="TRAF3-INTERACTING PROTEIN 1"/>
    <property type="match status" value="1"/>
</dbReference>
<evidence type="ECO:0000256" key="5">
    <source>
        <dbReference type="ARBA" id="ARBA00023054"/>
    </source>
</evidence>
<dbReference type="PANTHER" id="PTHR31363">
    <property type="entry name" value="TRAF3-INTERACTING PROTEIN 1"/>
    <property type="match status" value="1"/>
</dbReference>
<dbReference type="GO" id="GO:0008017">
    <property type="term" value="F:microtubule binding"/>
    <property type="evidence" value="ECO:0007669"/>
    <property type="project" value="InterPro"/>
</dbReference>
<proteinExistence type="inferred from homology"/>
<feature type="region of interest" description="Disordered" evidence="10">
    <location>
        <begin position="125"/>
        <end position="416"/>
    </location>
</feature>
<evidence type="ECO:0000256" key="8">
    <source>
        <dbReference type="ARBA" id="ARBA00043971"/>
    </source>
</evidence>
<evidence type="ECO:0000259" key="12">
    <source>
        <dbReference type="Pfam" id="PF17749"/>
    </source>
</evidence>
<comment type="subcellular location">
    <subcellularLocation>
        <location evidence="2">Cytoplasm</location>
        <location evidence="2">Cytoskeleton</location>
        <location evidence="2">Cilium axoneme</location>
    </subcellularLocation>
    <subcellularLocation>
        <location evidence="1">Cytoplasm</location>
        <location evidence="1">Cytoskeleton</location>
        <location evidence="1">Cilium basal body</location>
    </subcellularLocation>
</comment>
<keyword evidence="3" id="KW-0963">Cytoplasm</keyword>
<sequence>MSEDISPELIKKTQNSLAKYVKESLLNEKYLRKPPFKYLQDIIKNVIKETGFLKDVFAQDELVDYGKDKERKIAFLKKLIGAVHETTGDTISARPNKIIAGLDVPKTLELLQELGKAINLKENGVKKTSLPKRDESKEKKKRDTSATKEPVKKPKSKPDAVKSDENVKEKTKKKVKPDSKESDTKERKKREKPERDSSKDAKKAEEKKKEKKSSAEGHQEKKSKDPSLSKQSSLDENKENSSSRKGSGQKLKSPKEPKEEKLENIPEGNISNDDELVPSRSKNSEVNEEEEPKENLQTESKDNVEKDKVESKDKLQTDGTTRKDDESAPKTAKERKTSSRKSSAKPKLEKVEKPEKASEKPKEVEVPLLGAPDSPVTVPKLERPKTARKAPPSARTGAPKPRDRGEVQNDLNVSSSDLEPKLVPVIIETDNKDDDKENLVVLETQPLSMDNDIQSGIIMPDMEDENLGENEGVLVAQILETKKELDESKQLWAPSTNKVEIEWEGGKKQKREAVIKEVNKMKEGIQQLTRATNPLGKLFDFLQEDVDSMQRELKLWMDTNANYSKQLKDEQRLSESSLETYKRQLAELDSLIEQEQEAVRNLKATILSNDKKIINIVTRVP</sequence>
<dbReference type="EnsemblMetazoa" id="XM_014393304.2">
    <property type="protein sequence ID" value="XP_014248790.1"/>
    <property type="gene ID" value="LOC106666245"/>
</dbReference>
<dbReference type="InterPro" id="IPR042576">
    <property type="entry name" value="TRAF3IP1_N_sf"/>
</dbReference>
<dbReference type="OMA" id="FRFLMDV"/>
<organism evidence="13 14">
    <name type="scientific">Cimex lectularius</name>
    <name type="common">Bed bug</name>
    <name type="synonym">Acanthia lectularia</name>
    <dbReference type="NCBI Taxonomy" id="79782"/>
    <lineage>
        <taxon>Eukaryota</taxon>
        <taxon>Metazoa</taxon>
        <taxon>Ecdysozoa</taxon>
        <taxon>Arthropoda</taxon>
        <taxon>Hexapoda</taxon>
        <taxon>Insecta</taxon>
        <taxon>Pterygota</taxon>
        <taxon>Neoptera</taxon>
        <taxon>Paraneoptera</taxon>
        <taxon>Hemiptera</taxon>
        <taxon>Heteroptera</taxon>
        <taxon>Panheteroptera</taxon>
        <taxon>Cimicomorpha</taxon>
        <taxon>Cimicidae</taxon>
        <taxon>Cimex</taxon>
    </lineage>
</organism>
<evidence type="ECO:0000259" key="11">
    <source>
        <dbReference type="Pfam" id="PF10243"/>
    </source>
</evidence>
<feature type="compositionally biased region" description="Basic and acidic residues" evidence="10">
    <location>
        <begin position="253"/>
        <end position="264"/>
    </location>
</feature>
<dbReference type="AlphaFoldDB" id="A0A8I6RLQ3"/>
<dbReference type="Proteomes" id="UP000494040">
    <property type="component" value="Unassembled WGS sequence"/>
</dbReference>
<dbReference type="Pfam" id="PF17749">
    <property type="entry name" value="MIP-T3_C"/>
    <property type="match status" value="1"/>
</dbReference>
<feature type="domain" description="TRAF3-interacting protein 1 C-terminal" evidence="12">
    <location>
        <begin position="469"/>
        <end position="619"/>
    </location>
</feature>
<dbReference type="GO" id="GO:0042073">
    <property type="term" value="P:intraciliary transport"/>
    <property type="evidence" value="ECO:0007669"/>
    <property type="project" value="TreeGrafter"/>
</dbReference>
<dbReference type="OrthoDB" id="10258914at2759"/>
<feature type="compositionally biased region" description="Basic and acidic residues" evidence="10">
    <location>
        <begin position="176"/>
        <end position="242"/>
    </location>
</feature>
<dbReference type="InterPro" id="IPR040468">
    <property type="entry name" value="TRAF3IP1_N"/>
</dbReference>
<keyword evidence="6" id="KW-0206">Cytoskeleton</keyword>
<dbReference type="KEGG" id="clec:106666245"/>
<evidence type="ECO:0000256" key="1">
    <source>
        <dbReference type="ARBA" id="ARBA00004120"/>
    </source>
</evidence>
<dbReference type="InterPro" id="IPR018799">
    <property type="entry name" value="TRAF3IP1"/>
</dbReference>
<evidence type="ECO:0008006" key="15">
    <source>
        <dbReference type="Google" id="ProtNLM"/>
    </source>
</evidence>
<feature type="domain" description="TRAF3-interacting protein 1 N-terminal" evidence="11">
    <location>
        <begin position="10"/>
        <end position="117"/>
    </location>
</feature>
<evidence type="ECO:0000256" key="9">
    <source>
        <dbReference type="SAM" id="Coils"/>
    </source>
</evidence>
<evidence type="ECO:0000256" key="3">
    <source>
        <dbReference type="ARBA" id="ARBA00022490"/>
    </source>
</evidence>
<dbReference type="GO" id="GO:0060271">
    <property type="term" value="P:cilium assembly"/>
    <property type="evidence" value="ECO:0007669"/>
    <property type="project" value="TreeGrafter"/>
</dbReference>
<protein>
    <recommendedName>
        <fullName evidence="15">TRAF3-interacting protein 1</fullName>
    </recommendedName>
</protein>
<dbReference type="GO" id="GO:0030992">
    <property type="term" value="C:intraciliary transport particle B"/>
    <property type="evidence" value="ECO:0007669"/>
    <property type="project" value="TreeGrafter"/>
</dbReference>
<dbReference type="GO" id="GO:0005930">
    <property type="term" value="C:axoneme"/>
    <property type="evidence" value="ECO:0007669"/>
    <property type="project" value="UniProtKB-SubCell"/>
</dbReference>
<keyword evidence="4" id="KW-0970">Cilium biogenesis/degradation</keyword>
<evidence type="ECO:0000256" key="7">
    <source>
        <dbReference type="ARBA" id="ARBA00023273"/>
    </source>
</evidence>
<feature type="compositionally biased region" description="Basic and acidic residues" evidence="10">
    <location>
        <begin position="131"/>
        <end position="169"/>
    </location>
</feature>
<evidence type="ECO:0000313" key="14">
    <source>
        <dbReference type="Proteomes" id="UP000494040"/>
    </source>
</evidence>
<feature type="coiled-coil region" evidence="9">
    <location>
        <begin position="578"/>
        <end position="605"/>
    </location>
</feature>
<name>A0A8I6RLQ3_CIMLE</name>
<dbReference type="InterPro" id="IPR041476">
    <property type="entry name" value="TRAF3IP1_C"/>
</dbReference>
<accession>A0A8I6RLQ3</accession>
<evidence type="ECO:0000313" key="13">
    <source>
        <dbReference type="EnsemblMetazoa" id="XP_014248790.1"/>
    </source>
</evidence>
<dbReference type="GO" id="GO:0036064">
    <property type="term" value="C:ciliary basal body"/>
    <property type="evidence" value="ECO:0007669"/>
    <property type="project" value="TreeGrafter"/>
</dbReference>
<dbReference type="CTD" id="41739"/>
<feature type="compositionally biased region" description="Basic and acidic residues" evidence="10">
    <location>
        <begin position="293"/>
        <end position="337"/>
    </location>
</feature>
<evidence type="ECO:0000256" key="10">
    <source>
        <dbReference type="SAM" id="MobiDB-lite"/>
    </source>
</evidence>
<keyword evidence="5 9" id="KW-0175">Coiled coil</keyword>
<dbReference type="RefSeq" id="XP_014248790.1">
    <property type="nucleotide sequence ID" value="XM_014393304.2"/>
</dbReference>
<keyword evidence="7" id="KW-0966">Cell projection</keyword>
<evidence type="ECO:0000256" key="2">
    <source>
        <dbReference type="ARBA" id="ARBA00004430"/>
    </source>
</evidence>
<dbReference type="GO" id="GO:0070507">
    <property type="term" value="P:regulation of microtubule cytoskeleton organization"/>
    <property type="evidence" value="ECO:0007669"/>
    <property type="project" value="TreeGrafter"/>
</dbReference>
<keyword evidence="14" id="KW-1185">Reference proteome</keyword>
<dbReference type="Pfam" id="PF10243">
    <property type="entry name" value="MIP-T3"/>
    <property type="match status" value="1"/>
</dbReference>
<reference evidence="13" key="1">
    <citation type="submission" date="2022-01" db="UniProtKB">
        <authorList>
            <consortium name="EnsemblMetazoa"/>
        </authorList>
    </citation>
    <scope>IDENTIFICATION</scope>
</reference>
<evidence type="ECO:0000256" key="4">
    <source>
        <dbReference type="ARBA" id="ARBA00022794"/>
    </source>
</evidence>
<dbReference type="GeneID" id="106666245"/>
<evidence type="ECO:0000256" key="6">
    <source>
        <dbReference type="ARBA" id="ARBA00023212"/>
    </source>
</evidence>
<dbReference type="Gene3D" id="1.10.418.50">
    <property type="entry name" value="Microtubule-binding protein MIP-T3"/>
    <property type="match status" value="1"/>
</dbReference>
<feature type="compositionally biased region" description="Basic and acidic residues" evidence="10">
    <location>
        <begin position="346"/>
        <end position="365"/>
    </location>
</feature>